<feature type="region of interest" description="Disordered" evidence="8">
    <location>
        <begin position="898"/>
        <end position="950"/>
    </location>
</feature>
<dbReference type="GO" id="GO:0006896">
    <property type="term" value="P:Golgi to vacuole transport"/>
    <property type="evidence" value="ECO:0007669"/>
    <property type="project" value="TreeGrafter"/>
</dbReference>
<dbReference type="VEuPathDB" id="TriTrypDB:TcCLB.511651.19"/>
<dbReference type="VEuPathDB" id="TriTrypDB:TcCL_ESM00749"/>
<reference evidence="10 11" key="1">
    <citation type="journal article" date="2018" name="Microb. Genom.">
        <title>Expanding an expanded genome: long-read sequencing of Trypanosoma cruzi.</title>
        <authorList>
            <person name="Berna L."/>
            <person name="Rodriguez M."/>
            <person name="Chiribao M.L."/>
            <person name="Parodi-Talice A."/>
            <person name="Pita S."/>
            <person name="Rijo G."/>
            <person name="Alvarez-Valin F."/>
            <person name="Robello C."/>
        </authorList>
    </citation>
    <scope>NUCLEOTIDE SEQUENCE [LARGE SCALE GENOMIC DNA]</scope>
    <source>
        <strain evidence="10 11">TCC</strain>
    </source>
</reference>
<dbReference type="GO" id="GO:0030123">
    <property type="term" value="C:AP-3 adaptor complex"/>
    <property type="evidence" value="ECO:0007669"/>
    <property type="project" value="InterPro"/>
</dbReference>
<dbReference type="InterPro" id="IPR016024">
    <property type="entry name" value="ARM-type_fold"/>
</dbReference>
<dbReference type="PIRSF" id="PIRSF037092">
    <property type="entry name" value="AP3_complex_delta"/>
    <property type="match status" value="1"/>
</dbReference>
<dbReference type="PANTHER" id="PTHR22781:SF12">
    <property type="entry name" value="AP-3 COMPLEX SUBUNIT DELTA-1"/>
    <property type="match status" value="1"/>
</dbReference>
<dbReference type="GO" id="GO:0005794">
    <property type="term" value="C:Golgi apparatus"/>
    <property type="evidence" value="ECO:0007669"/>
    <property type="project" value="UniProtKB-SubCell"/>
</dbReference>
<dbReference type="VEuPathDB" id="TriTrypDB:TCDM_06152"/>
<dbReference type="OMA" id="KSVQYEC"/>
<gene>
    <name evidence="10" type="ORF">C3747_31g153</name>
</gene>
<dbReference type="VEuPathDB" id="TriTrypDB:TCSYLVIO_010530"/>
<evidence type="ECO:0000259" key="9">
    <source>
        <dbReference type="Pfam" id="PF01602"/>
    </source>
</evidence>
<dbReference type="Proteomes" id="UP000246078">
    <property type="component" value="Unassembled WGS sequence"/>
</dbReference>
<dbReference type="VEuPathDB" id="TriTrypDB:BCY84_10603"/>
<comment type="subunit">
    <text evidence="7">Adaptor protein complex 3 (AP-3) is a heterotetramer.</text>
</comment>
<dbReference type="VEuPathDB" id="TriTrypDB:ECC02_000763"/>
<evidence type="ECO:0000256" key="1">
    <source>
        <dbReference type="ARBA" id="ARBA00004308"/>
    </source>
</evidence>
<feature type="domain" description="Clathrin/coatomer adaptor adaptin-like N-terminal" evidence="9">
    <location>
        <begin position="31"/>
        <end position="520"/>
    </location>
</feature>
<organism evidence="10 11">
    <name type="scientific">Trypanosoma cruzi</name>
    <dbReference type="NCBI Taxonomy" id="5693"/>
    <lineage>
        <taxon>Eukaryota</taxon>
        <taxon>Discoba</taxon>
        <taxon>Euglenozoa</taxon>
        <taxon>Kinetoplastea</taxon>
        <taxon>Metakinetoplastina</taxon>
        <taxon>Trypanosomatida</taxon>
        <taxon>Trypanosomatidae</taxon>
        <taxon>Trypanosoma</taxon>
        <taxon>Schizotrypanum</taxon>
    </lineage>
</organism>
<evidence type="ECO:0000313" key="11">
    <source>
        <dbReference type="Proteomes" id="UP000246078"/>
    </source>
</evidence>
<comment type="subcellular location">
    <subcellularLocation>
        <location evidence="1">Endomembrane system</location>
    </subcellularLocation>
    <subcellularLocation>
        <location evidence="7">Golgi apparatus</location>
    </subcellularLocation>
</comment>
<feature type="compositionally biased region" description="Low complexity" evidence="8">
    <location>
        <begin position="898"/>
        <end position="910"/>
    </location>
</feature>
<dbReference type="VEuPathDB" id="TriTrypDB:TcCLB.507811.20"/>
<dbReference type="VEuPathDB" id="TriTrypDB:Tc_MARK_8898"/>
<dbReference type="VEuPathDB" id="TriTrypDB:TcG_04008"/>
<dbReference type="GO" id="GO:0010008">
    <property type="term" value="C:endosome membrane"/>
    <property type="evidence" value="ECO:0007669"/>
    <property type="project" value="TreeGrafter"/>
</dbReference>
<evidence type="ECO:0000256" key="2">
    <source>
        <dbReference type="ARBA" id="ARBA00006613"/>
    </source>
</evidence>
<dbReference type="PANTHER" id="PTHR22781">
    <property type="entry name" value="DELTA ADAPTIN-RELATED"/>
    <property type="match status" value="1"/>
</dbReference>
<dbReference type="SMR" id="A0A2V2X5G8"/>
<dbReference type="VEuPathDB" id="TriTrypDB:C4B63_31g60"/>
<evidence type="ECO:0000256" key="3">
    <source>
        <dbReference type="ARBA" id="ARBA00022448"/>
    </source>
</evidence>
<dbReference type="VEuPathDB" id="TriTrypDB:TCDM_06151"/>
<dbReference type="InterPro" id="IPR002553">
    <property type="entry name" value="Clathrin/coatomer_adapt-like_N"/>
</dbReference>
<feature type="region of interest" description="Disordered" evidence="8">
    <location>
        <begin position="566"/>
        <end position="587"/>
    </location>
</feature>
<dbReference type="GO" id="GO:0006623">
    <property type="term" value="P:protein targeting to vacuole"/>
    <property type="evidence" value="ECO:0007669"/>
    <property type="project" value="TreeGrafter"/>
</dbReference>
<dbReference type="Pfam" id="PF01602">
    <property type="entry name" value="Adaptin_N"/>
    <property type="match status" value="1"/>
</dbReference>
<dbReference type="OrthoDB" id="10264595at2759"/>
<dbReference type="VEuPathDB" id="TriTrypDB:TcYC6_0066240"/>
<name>A0A2V2X5G8_TRYCR</name>
<evidence type="ECO:0000256" key="6">
    <source>
        <dbReference type="ARBA" id="ARBA00023136"/>
    </source>
</evidence>
<proteinExistence type="inferred from homology"/>
<dbReference type="EMBL" id="PRFC01000031">
    <property type="protein sequence ID" value="PWV15189.1"/>
    <property type="molecule type" value="Genomic_DNA"/>
</dbReference>
<dbReference type="InterPro" id="IPR011989">
    <property type="entry name" value="ARM-like"/>
</dbReference>
<evidence type="ECO:0000256" key="4">
    <source>
        <dbReference type="ARBA" id="ARBA00022737"/>
    </source>
</evidence>
<comment type="similarity">
    <text evidence="2 7">Belongs to the adaptor complexes large subunit family.</text>
</comment>
<dbReference type="VEuPathDB" id="TriTrypDB:TcCLB.511653.10"/>
<feature type="compositionally biased region" description="Basic and acidic residues" evidence="8">
    <location>
        <begin position="572"/>
        <end position="587"/>
    </location>
</feature>
<accession>A0A2V2X5G8</accession>
<dbReference type="InterPro" id="IPR017105">
    <property type="entry name" value="AP3_complex_dsu"/>
</dbReference>
<keyword evidence="7" id="KW-0333">Golgi apparatus</keyword>
<dbReference type="VEuPathDB" id="TriTrypDB:C3747_31g153"/>
<dbReference type="VEuPathDB" id="TriTrypDB:TcBrA4_0113930"/>
<feature type="compositionally biased region" description="Basic and acidic residues" evidence="8">
    <location>
        <begin position="933"/>
        <end position="946"/>
    </location>
</feature>
<keyword evidence="6" id="KW-0472">Membrane</keyword>
<comment type="caution">
    <text evidence="10">The sequence shown here is derived from an EMBL/GenBank/DDBJ whole genome shotgun (WGS) entry which is preliminary data.</text>
</comment>
<dbReference type="Gene3D" id="1.25.10.10">
    <property type="entry name" value="Leucine-rich Repeat Variant"/>
    <property type="match status" value="1"/>
</dbReference>
<keyword evidence="4" id="KW-0677">Repeat</keyword>
<dbReference type="SUPFAM" id="SSF48371">
    <property type="entry name" value="ARM repeat"/>
    <property type="match status" value="1"/>
</dbReference>
<evidence type="ECO:0000256" key="7">
    <source>
        <dbReference type="PIRNR" id="PIRNR037092"/>
    </source>
</evidence>
<evidence type="ECO:0000313" key="10">
    <source>
        <dbReference type="EMBL" id="PWV15189.1"/>
    </source>
</evidence>
<protein>
    <recommendedName>
        <fullName evidence="7">AP-3 complex subunit delta</fullName>
    </recommendedName>
</protein>
<keyword evidence="5 7" id="KW-0653">Protein transport</keyword>
<evidence type="ECO:0000256" key="5">
    <source>
        <dbReference type="ARBA" id="ARBA00022927"/>
    </source>
</evidence>
<dbReference type="AlphaFoldDB" id="A0A2V2X5G8"/>
<keyword evidence="3 7" id="KW-0813">Transport</keyword>
<evidence type="ECO:0000256" key="8">
    <source>
        <dbReference type="SAM" id="MobiDB-lite"/>
    </source>
</evidence>
<sequence>MAEATRVASQILFQNSLAEVVRKLRSAKKSEAEVIEQCIAETRKEITSTVQSVKVTAVLKAVYFSMLGYSAAYGAFNIIEVMADRSFAHKRIGYMAACITFTPKTDVLPLLTALLKRDLASANQYEVGFALYCISSICTKDIARDLVVDVVNLLNHPRNYVRKKAVLSLYRIFFEYPDALRPTYPRLKEKLDDHSERCDNDPAVRGAVVCILCELARRNPANFLGLAVPFFSMLSTVHSNWTLIKIVKVFGYFAPHEPRLGKKLVEPIANLICATGAKSVQYECILSVANGMSKVPSLTKLAAEKIKLFVEDADQNLKYLGLDAMSRMMRENPKLLIDQREVILACLNDMDATIRRKALEILQGIVTKKNIVSTINSMMERRVRSPPDEEWSNRVIATVIEVAQTDDYTLLQDFEWYFSILLDISLVNLTAYQHGALVQRELVTVLTRVNAVRQFGVQAVSELLCNSTLLNCDATRSTQWQIIKAAAFLCGEYPYWLLDKRLTCERLLSDRIAAMHPEAQVACVAAVGKIAAFVHQPCPRHLTLSHGEEELKLPDDPVTDAELRAVILPQQESEKEKDDGDDDKGKEEYSGLELFRHSIYPDVQERAHLVFYHVDTNPDIGPTFYVEELLSVAVGAQDAVKPPDDLDLGEPFCTHLPSLMQPSDSDDDENMDDGEVEFDFLGADAVELQRRKEEERRGEVAAFYIKDTTLTREELPVDVRLEKVTAASLHLHGTGLHVPRKTHSINRELLRPSNYVAANPARRRNEEVEEDEATKKFRNVDVTRALAADEKLPEPIPYTQSLQLRASVGRGKEETQAAAAAAAEAAAVFDPVVLLEERHLRVTANVVSCHVHKECTLLTLEVEVSNLASSSSAYDVQLCIKYDEDNFTEQSVQLESLDFSDTNNSNSNNIHKNDDKKKKRENIDNSNQQQQQQEKKGEEKEEEEKGNGGSGVTGVCLAERIKGSKSVCRKMGIRFISQLPPSLVKPLTFILAYTRGKKPAATTLQLPLFYPYFSKIPKDIPPAEFSQTILGKFLLAAPMVSGFVDVNLTHVPLAMPLIQQKLRLKPVEIFKDVASFYGVLHARKSTAEKAHVAVLLREDTVEGDKKGITIMVKAHQTCLAESLVQEIASLMIQEAS</sequence>